<proteinExistence type="predicted"/>
<dbReference type="Pfam" id="PF08874">
    <property type="entry name" value="DUF1835"/>
    <property type="match status" value="1"/>
</dbReference>
<feature type="domain" description="DUF3658" evidence="2">
    <location>
        <begin position="187"/>
        <end position="288"/>
    </location>
</feature>
<evidence type="ECO:0000259" key="1">
    <source>
        <dbReference type="Pfam" id="PF08874"/>
    </source>
</evidence>
<sequence length="296" mass="34319">MIEVMFGESEGGAMKMAKNYQKPDFNNGTTAWFGKKPTKDEFDKMFDGKAVGGNSSEVLCIPFMLDIGDINVPIESEYRKKLILDMYTINGWDDKSTLEDLEKAWKKYLDEIGRLKNYAAQGKNIRLWYSDAPYSMCGFYYVCNLLREYGCKVSAIKLPQYMQISDNEIQFYTSWGEIDAGKFYKFLPLEKELSSCEMRSFVLDWVELKEEKSNLRAVVNGKVIGVPEDFYDHIIRKEIPDGEFIMARLIGNILGKHPLGIGDWWYAKRINKMIEQGELVVVQKQKEIYRQVLKKV</sequence>
<dbReference type="RefSeq" id="WP_089283999.1">
    <property type="nucleotide sequence ID" value="NZ_FZOJ01000019.1"/>
</dbReference>
<organism evidence="3 4">
    <name type="scientific">Anaerovirgula multivorans</name>
    <dbReference type="NCBI Taxonomy" id="312168"/>
    <lineage>
        <taxon>Bacteria</taxon>
        <taxon>Bacillati</taxon>
        <taxon>Bacillota</taxon>
        <taxon>Clostridia</taxon>
        <taxon>Peptostreptococcales</taxon>
        <taxon>Natronincolaceae</taxon>
        <taxon>Anaerovirgula</taxon>
    </lineage>
</organism>
<gene>
    <name evidence="3" type="ORF">SAMN05446037_101926</name>
</gene>
<evidence type="ECO:0000313" key="4">
    <source>
        <dbReference type="Proteomes" id="UP000198304"/>
    </source>
</evidence>
<dbReference type="EMBL" id="FZOJ01000019">
    <property type="protein sequence ID" value="SNS73977.1"/>
    <property type="molecule type" value="Genomic_DNA"/>
</dbReference>
<accession>A0A239GXX1</accession>
<protein>
    <recommendedName>
        <fullName evidence="5">DUF1835 domain-containing protein</fullName>
    </recommendedName>
</protein>
<evidence type="ECO:0000313" key="3">
    <source>
        <dbReference type="EMBL" id="SNS73977.1"/>
    </source>
</evidence>
<evidence type="ECO:0000259" key="2">
    <source>
        <dbReference type="Pfam" id="PF12395"/>
    </source>
</evidence>
<keyword evidence="4" id="KW-1185">Reference proteome</keyword>
<dbReference type="InterPro" id="IPR022123">
    <property type="entry name" value="DUF3658"/>
</dbReference>
<evidence type="ECO:0008006" key="5">
    <source>
        <dbReference type="Google" id="ProtNLM"/>
    </source>
</evidence>
<name>A0A239GXX1_9FIRM</name>
<dbReference type="Pfam" id="PF12395">
    <property type="entry name" value="DUF3658"/>
    <property type="match status" value="1"/>
</dbReference>
<feature type="domain" description="DUF1835" evidence="1">
    <location>
        <begin position="55"/>
        <end position="157"/>
    </location>
</feature>
<dbReference type="AlphaFoldDB" id="A0A239GXX1"/>
<dbReference type="OrthoDB" id="1654031at2"/>
<reference evidence="3 4" key="1">
    <citation type="submission" date="2017-06" db="EMBL/GenBank/DDBJ databases">
        <authorList>
            <person name="Kim H.J."/>
            <person name="Triplett B.A."/>
        </authorList>
    </citation>
    <scope>NUCLEOTIDE SEQUENCE [LARGE SCALE GENOMIC DNA]</scope>
    <source>
        <strain evidence="3 4">SCA</strain>
    </source>
</reference>
<dbReference type="InterPro" id="IPR014973">
    <property type="entry name" value="DUF1835"/>
</dbReference>
<dbReference type="Proteomes" id="UP000198304">
    <property type="component" value="Unassembled WGS sequence"/>
</dbReference>